<keyword evidence="3 8" id="KW-0436">Ligase</keyword>
<dbReference type="Gene3D" id="1.10.240.10">
    <property type="entry name" value="Tyrosyl-Transfer RNA Synthetase"/>
    <property type="match status" value="1"/>
</dbReference>
<dbReference type="PRINTS" id="PR01039">
    <property type="entry name" value="TRNASYNTHTRP"/>
</dbReference>
<comment type="function">
    <text evidence="8">Catalyzes the attachment of tryptophan to tRNA(Trp).</text>
</comment>
<evidence type="ECO:0000256" key="4">
    <source>
        <dbReference type="ARBA" id="ARBA00022741"/>
    </source>
</evidence>
<gene>
    <name evidence="8" type="primary">trpS</name>
    <name evidence="10" type="ORF">MsAc7_13030</name>
</gene>
<evidence type="ECO:0000256" key="3">
    <source>
        <dbReference type="ARBA" id="ARBA00022598"/>
    </source>
</evidence>
<dbReference type="RefSeq" id="WP_338102095.1">
    <property type="nucleotide sequence ID" value="NZ_CP131060.1"/>
</dbReference>
<dbReference type="GeneID" id="89230405"/>
<proteinExistence type="inferred from homology"/>
<evidence type="ECO:0000256" key="8">
    <source>
        <dbReference type="HAMAP-Rule" id="MF_00140"/>
    </source>
</evidence>
<dbReference type="Gene3D" id="3.40.50.620">
    <property type="entry name" value="HUPs"/>
    <property type="match status" value="1"/>
</dbReference>
<evidence type="ECO:0000256" key="1">
    <source>
        <dbReference type="ARBA" id="ARBA00005594"/>
    </source>
</evidence>
<organism evidence="10 11">
    <name type="scientific">Methanolapillus millepedarum</name>
    <dbReference type="NCBI Taxonomy" id="3028296"/>
    <lineage>
        <taxon>Archaea</taxon>
        <taxon>Methanobacteriati</taxon>
        <taxon>Methanobacteriota</taxon>
        <taxon>Stenosarchaea group</taxon>
        <taxon>Methanomicrobia</taxon>
        <taxon>Methanosarcinales</taxon>
        <taxon>Methanosarcinaceae</taxon>
        <taxon>Methanolapillus</taxon>
    </lineage>
</organism>
<dbReference type="GO" id="GO:0004830">
    <property type="term" value="F:tryptophan-tRNA ligase activity"/>
    <property type="evidence" value="ECO:0007669"/>
    <property type="project" value="UniProtKB-UniRule"/>
</dbReference>
<keyword evidence="2 8" id="KW-0963">Cytoplasm</keyword>
<name>A0AA96V608_9EURY</name>
<dbReference type="PANTHER" id="PTHR10055:SF5">
    <property type="entry name" value="TRYPTOPHAN--TRNA LIGASE"/>
    <property type="match status" value="1"/>
</dbReference>
<reference evidence="10 11" key="1">
    <citation type="submission" date="2023-07" db="EMBL/GenBank/DDBJ databases">
        <title>Closed genoem sequence of Methanosarcinaceae archaeon Ac7.</title>
        <authorList>
            <person name="Poehlein A."/>
            <person name="Protasov E."/>
            <person name="Platt K."/>
            <person name="Reeh H."/>
            <person name="Daniel R."/>
            <person name="Brune A."/>
        </authorList>
    </citation>
    <scope>NUCLEOTIDE SEQUENCE [LARGE SCALE GENOMIC DNA]</scope>
    <source>
        <strain evidence="10 11">Ac7</strain>
    </source>
</reference>
<dbReference type="Pfam" id="PF00579">
    <property type="entry name" value="tRNA-synt_1b"/>
    <property type="match status" value="2"/>
</dbReference>
<keyword evidence="11" id="KW-1185">Reference proteome</keyword>
<dbReference type="Proteomes" id="UP001303587">
    <property type="component" value="Chromosome"/>
</dbReference>
<dbReference type="EC" id="6.1.1.2" evidence="8"/>
<protein>
    <recommendedName>
        <fullName evidence="8">Tryptophan--tRNA ligase</fullName>
        <ecNumber evidence="8">6.1.1.2</ecNumber>
    </recommendedName>
    <alternativeName>
        <fullName evidence="8">Tryptophanyl-tRNA synthetase</fullName>
        <shortName evidence="8">TrpRS</shortName>
    </alternativeName>
</protein>
<feature type="short sequence motif" description="'KMSKS' region" evidence="8">
    <location>
        <begin position="418"/>
        <end position="422"/>
    </location>
</feature>
<keyword evidence="6 8" id="KW-0648">Protein biosynthesis</keyword>
<dbReference type="InterPro" id="IPR002305">
    <property type="entry name" value="aa-tRNA-synth_Ic"/>
</dbReference>
<keyword evidence="5 8" id="KW-0067">ATP-binding</keyword>
<evidence type="ECO:0000313" key="10">
    <source>
        <dbReference type="EMBL" id="WNY25743.1"/>
    </source>
</evidence>
<evidence type="ECO:0000313" key="11">
    <source>
        <dbReference type="Proteomes" id="UP001303587"/>
    </source>
</evidence>
<dbReference type="InterPro" id="IPR014729">
    <property type="entry name" value="Rossmann-like_a/b/a_fold"/>
</dbReference>
<dbReference type="GO" id="GO:0006436">
    <property type="term" value="P:tryptophanyl-tRNA aminoacylation"/>
    <property type="evidence" value="ECO:0007669"/>
    <property type="project" value="UniProtKB-UniRule"/>
</dbReference>
<dbReference type="InterPro" id="IPR020653">
    <property type="entry name" value="Tryptophan-tRNA-ligase_arc"/>
</dbReference>
<sequence length="537" mass="60680">MLQSIDPWNVTGVTDYNKLIEYFGISPFDEEVLNEIPNPHRLMRRGVIFGHRDFKQISYSLKHKKPFVVLDGFMPTGKAHLGHKMVMDQIVWYQSTGAIAIVGIADREAYEARGLSWKECRRIGIDEYLTSLIALGLKPEKTCLYFQSECQPVKDLAFELGTKVNFSELSAIYGFENSTRLAHMMSTVTQSADILHFQLSEDGPLKLDSDLELIGGGPIPVVVPVGADQDPHIRLTRDLASRMNLFSIDLIPQNEKSSFSYWRISQKQGSTEPIEDLFKEIKKISKKIALESSNDFIIVKNISPEKLIQVMQSNHIDFDFSKACVCEEGGWKIMRPYLFPNNSSVLAGLAEDFIQKGYSVSLNIAQEFKEHITVPESNISKEELSKVVQEIEFKYGGYAFIQPSSTYHKFMSGLTGGKMSSSIPGSNIALTENPEEAKKKVMKAKTGGRETAEEQRRIGGDPCNCSVYELYVFHLIENDCELEEIKTKCVNGQMLCGECKKIAGEKLESFLKDHQEKRELAKGKLNEFLMNYKKQKV</sequence>
<comment type="similarity">
    <text evidence="1 8 9">Belongs to the class-I aminoacyl-tRNA synthetase family.</text>
</comment>
<keyword evidence="4 8" id="KW-0547">Nucleotide-binding</keyword>
<comment type="catalytic activity">
    <reaction evidence="8">
        <text>tRNA(Trp) + L-tryptophan + ATP = L-tryptophyl-tRNA(Trp) + AMP + diphosphate + H(+)</text>
        <dbReference type="Rhea" id="RHEA:24080"/>
        <dbReference type="Rhea" id="RHEA-COMP:9671"/>
        <dbReference type="Rhea" id="RHEA-COMP:9705"/>
        <dbReference type="ChEBI" id="CHEBI:15378"/>
        <dbReference type="ChEBI" id="CHEBI:30616"/>
        <dbReference type="ChEBI" id="CHEBI:33019"/>
        <dbReference type="ChEBI" id="CHEBI:57912"/>
        <dbReference type="ChEBI" id="CHEBI:78442"/>
        <dbReference type="ChEBI" id="CHEBI:78535"/>
        <dbReference type="ChEBI" id="CHEBI:456215"/>
        <dbReference type="EC" id="6.1.1.2"/>
    </reaction>
</comment>
<dbReference type="GO" id="GO:0005524">
    <property type="term" value="F:ATP binding"/>
    <property type="evidence" value="ECO:0007669"/>
    <property type="project" value="UniProtKB-UniRule"/>
</dbReference>
<comment type="subcellular location">
    <subcellularLocation>
        <location evidence="8">Cytoplasm</location>
    </subcellularLocation>
</comment>
<evidence type="ECO:0000256" key="2">
    <source>
        <dbReference type="ARBA" id="ARBA00022490"/>
    </source>
</evidence>
<dbReference type="GO" id="GO:0005737">
    <property type="term" value="C:cytoplasm"/>
    <property type="evidence" value="ECO:0007669"/>
    <property type="project" value="UniProtKB-SubCell"/>
</dbReference>
<evidence type="ECO:0000256" key="9">
    <source>
        <dbReference type="RuleBase" id="RU363036"/>
    </source>
</evidence>
<dbReference type="InterPro" id="IPR002306">
    <property type="entry name" value="Trp-tRNA-ligase"/>
</dbReference>
<evidence type="ECO:0000256" key="6">
    <source>
        <dbReference type="ARBA" id="ARBA00022917"/>
    </source>
</evidence>
<accession>A0AA96V608</accession>
<dbReference type="HAMAP" id="MF_00140_A">
    <property type="entry name" value="Trp_tRNA_synth_A"/>
    <property type="match status" value="1"/>
</dbReference>
<dbReference type="NCBIfam" id="NF008926">
    <property type="entry name" value="PRK12285.1-3"/>
    <property type="match status" value="1"/>
</dbReference>
<dbReference type="AlphaFoldDB" id="A0AA96V608"/>
<dbReference type="FunFam" id="3.40.50.620:FF:000207">
    <property type="entry name" value="Tryptophan--tRNA ligase"/>
    <property type="match status" value="1"/>
</dbReference>
<evidence type="ECO:0000256" key="5">
    <source>
        <dbReference type="ARBA" id="ARBA00022840"/>
    </source>
</evidence>
<comment type="caution">
    <text evidence="8">Lacks conserved residue(s) required for the propagation of feature annotation.</text>
</comment>
<evidence type="ECO:0000256" key="7">
    <source>
        <dbReference type="ARBA" id="ARBA00023146"/>
    </source>
</evidence>
<dbReference type="SUPFAM" id="SSF52374">
    <property type="entry name" value="Nucleotidylyl transferase"/>
    <property type="match status" value="1"/>
</dbReference>
<keyword evidence="7 8" id="KW-0030">Aminoacyl-tRNA synthetase</keyword>
<dbReference type="EMBL" id="CP131060">
    <property type="protein sequence ID" value="WNY25743.1"/>
    <property type="molecule type" value="Genomic_DNA"/>
</dbReference>
<dbReference type="PANTHER" id="PTHR10055">
    <property type="entry name" value="TRYPTOPHANYL-TRNA SYNTHETASE"/>
    <property type="match status" value="1"/>
</dbReference>